<evidence type="ECO:0000313" key="5">
    <source>
        <dbReference type="EMBL" id="HFK23510.1"/>
    </source>
</evidence>
<feature type="domain" description="Glycosyl transferase family 1" evidence="3">
    <location>
        <begin position="168"/>
        <end position="327"/>
    </location>
</feature>
<dbReference type="GO" id="GO:0016757">
    <property type="term" value="F:glycosyltransferase activity"/>
    <property type="evidence" value="ECO:0007669"/>
    <property type="project" value="InterPro"/>
</dbReference>
<dbReference type="InterPro" id="IPR028098">
    <property type="entry name" value="Glyco_trans_4-like_N"/>
</dbReference>
<accession>A0A7C3J5S9</accession>
<dbReference type="AlphaFoldDB" id="A0A7C3J5S9"/>
<evidence type="ECO:0000259" key="4">
    <source>
        <dbReference type="Pfam" id="PF13439"/>
    </source>
</evidence>
<dbReference type="GO" id="GO:0009103">
    <property type="term" value="P:lipopolysaccharide biosynthetic process"/>
    <property type="evidence" value="ECO:0007669"/>
    <property type="project" value="TreeGrafter"/>
</dbReference>
<evidence type="ECO:0000259" key="3">
    <source>
        <dbReference type="Pfam" id="PF00534"/>
    </source>
</evidence>
<dbReference type="Pfam" id="PF00534">
    <property type="entry name" value="Glycos_transf_1"/>
    <property type="match status" value="1"/>
</dbReference>
<feature type="region of interest" description="Disordered" evidence="2">
    <location>
        <begin position="15"/>
        <end position="37"/>
    </location>
</feature>
<evidence type="ECO:0000256" key="2">
    <source>
        <dbReference type="SAM" id="MobiDB-lite"/>
    </source>
</evidence>
<dbReference type="InterPro" id="IPR001296">
    <property type="entry name" value="Glyco_trans_1"/>
</dbReference>
<sequence>MNGYQNITHEHSLFYSRSPKPSKKNHPQTPPNHTTPSLQMYRVGRILEKPDIIMGVSPQLITALSALFLSIKLKKPFISDILDLWPESLIQLKPEMKHNPYTWFLYYLERLIYRKSKSIIVCVEKFKNHIVSKGIDEKKIHFISNCTYPNHFTPDKPVEYYKEKYKINRFTVAYTGAIGVANNPYLILDIAKRLENQPIDFLILGEGPLREEIEKKIENDNIKNVKIYKTIPKRNILNFLANVDLCLITVNKTELYKYGLSPNKLFDYMLAGKPILITAKPEYSEFVKDSGCGFYADPENLDEIVSTVMKVYNMPKNEREEMGKRGKDYILKFYSEQSLGDKLEEVINQTLSEVTNC</sequence>
<gene>
    <name evidence="5" type="ORF">ENS15_02490</name>
</gene>
<comment type="caution">
    <text evidence="5">The sequence shown here is derived from an EMBL/GenBank/DDBJ whole genome shotgun (WGS) entry which is preliminary data.</text>
</comment>
<reference evidence="5" key="1">
    <citation type="journal article" date="2020" name="mSystems">
        <title>Genome- and Community-Level Interaction Insights into Carbon Utilization and Element Cycling Functions of Hydrothermarchaeota in Hydrothermal Sediment.</title>
        <authorList>
            <person name="Zhou Z."/>
            <person name="Liu Y."/>
            <person name="Xu W."/>
            <person name="Pan J."/>
            <person name="Luo Z.H."/>
            <person name="Li M."/>
        </authorList>
    </citation>
    <scope>NUCLEOTIDE SEQUENCE [LARGE SCALE GENOMIC DNA]</scope>
    <source>
        <strain evidence="5">SpSt-464</strain>
    </source>
</reference>
<evidence type="ECO:0000256" key="1">
    <source>
        <dbReference type="ARBA" id="ARBA00022679"/>
    </source>
</evidence>
<dbReference type="Gene3D" id="3.40.50.2000">
    <property type="entry name" value="Glycogen Phosphorylase B"/>
    <property type="match status" value="2"/>
</dbReference>
<name>A0A7C3J5S9_UNCW3</name>
<dbReference type="PANTHER" id="PTHR46401">
    <property type="entry name" value="GLYCOSYLTRANSFERASE WBBK-RELATED"/>
    <property type="match status" value="1"/>
</dbReference>
<organism evidence="5">
    <name type="scientific">candidate division WOR-3 bacterium</name>
    <dbReference type="NCBI Taxonomy" id="2052148"/>
    <lineage>
        <taxon>Bacteria</taxon>
        <taxon>Bacteria division WOR-3</taxon>
    </lineage>
</organism>
<dbReference type="CDD" id="cd03794">
    <property type="entry name" value="GT4_WbuB-like"/>
    <property type="match status" value="1"/>
</dbReference>
<keyword evidence="1 5" id="KW-0808">Transferase</keyword>
<proteinExistence type="predicted"/>
<dbReference type="Pfam" id="PF13439">
    <property type="entry name" value="Glyco_transf_4"/>
    <property type="match status" value="1"/>
</dbReference>
<dbReference type="PANTHER" id="PTHR46401:SF2">
    <property type="entry name" value="GLYCOSYLTRANSFERASE WBBK-RELATED"/>
    <property type="match status" value="1"/>
</dbReference>
<dbReference type="EMBL" id="DSTT01000002">
    <property type="protein sequence ID" value="HFK23510.1"/>
    <property type="molecule type" value="Genomic_DNA"/>
</dbReference>
<dbReference type="SUPFAM" id="SSF53756">
    <property type="entry name" value="UDP-Glycosyltransferase/glycogen phosphorylase"/>
    <property type="match status" value="1"/>
</dbReference>
<feature type="domain" description="Glycosyltransferase subfamily 4-like N-terminal" evidence="4">
    <location>
        <begin position="10"/>
        <end position="146"/>
    </location>
</feature>
<protein>
    <submittedName>
        <fullName evidence="5">Glycosyltransferase WbuB</fullName>
    </submittedName>
</protein>